<dbReference type="InterPro" id="IPR050834">
    <property type="entry name" value="Glycosyltransf_2"/>
</dbReference>
<sequence length="232" mass="25132">MSRPRISAIVTALNFERFIADGIRSIQAQNVPIEEILVVDSRSEDGTARIIAAMAAADPRIRLLEAERHSPARSRNVGLAAATGDVIAMLDGDDTWPRGKLAAQLALLSEPGVAVVSGLTGFCDAIDPTTQAPPPGARVETVAAVNVGACLYRATVFASLGPFDEGYRYADDWDLMLRLRDAGLRDIKLPEVMLWHRRYPGSLLTTPDPHRKQELAVAVGRSLARRRASRLA</sequence>
<protein>
    <submittedName>
        <fullName evidence="2">Glycosyltransferase family A protein</fullName>
        <ecNumber evidence="2">2.4.-.-</ecNumber>
    </submittedName>
</protein>
<dbReference type="InterPro" id="IPR001173">
    <property type="entry name" value="Glyco_trans_2-like"/>
</dbReference>
<evidence type="ECO:0000259" key="1">
    <source>
        <dbReference type="Pfam" id="PF00535"/>
    </source>
</evidence>
<keyword evidence="3" id="KW-1185">Reference proteome</keyword>
<dbReference type="Pfam" id="PF00535">
    <property type="entry name" value="Glycos_transf_2"/>
    <property type="match status" value="1"/>
</dbReference>
<reference evidence="2 3" key="1">
    <citation type="submission" date="2023-11" db="EMBL/GenBank/DDBJ databases">
        <title>Arctic aerobic anoxygenic photoheterotroph Sediminicoccus rosea KRV36 adapts its photosynthesis to long days of polar summer.</title>
        <authorList>
            <person name="Tomasch J."/>
            <person name="Kopejtka K."/>
            <person name="Bily T."/>
            <person name="Gardiner A.T."/>
            <person name="Gardian Z."/>
            <person name="Shivaramu S."/>
            <person name="Koblizek M."/>
            <person name="Engelhardt F."/>
            <person name="Kaftan D."/>
        </authorList>
    </citation>
    <scope>NUCLEOTIDE SEQUENCE [LARGE SCALE GENOMIC DNA]</scope>
    <source>
        <strain evidence="2 3">R-30</strain>
    </source>
</reference>
<dbReference type="SUPFAM" id="SSF53448">
    <property type="entry name" value="Nucleotide-diphospho-sugar transferases"/>
    <property type="match status" value="1"/>
</dbReference>
<dbReference type="EMBL" id="CP137852">
    <property type="protein sequence ID" value="WPB82958.1"/>
    <property type="molecule type" value="Genomic_DNA"/>
</dbReference>
<evidence type="ECO:0000313" key="3">
    <source>
        <dbReference type="Proteomes" id="UP001305521"/>
    </source>
</evidence>
<dbReference type="PANTHER" id="PTHR43685:SF2">
    <property type="entry name" value="GLYCOSYLTRANSFERASE 2-LIKE DOMAIN-CONTAINING PROTEIN"/>
    <property type="match status" value="1"/>
</dbReference>
<name>A0ABZ0PC44_9PROT</name>
<dbReference type="PANTHER" id="PTHR43685">
    <property type="entry name" value="GLYCOSYLTRANSFERASE"/>
    <property type="match status" value="1"/>
</dbReference>
<evidence type="ECO:0000313" key="2">
    <source>
        <dbReference type="EMBL" id="WPB82958.1"/>
    </source>
</evidence>
<dbReference type="GO" id="GO:0016757">
    <property type="term" value="F:glycosyltransferase activity"/>
    <property type="evidence" value="ECO:0007669"/>
    <property type="project" value="UniProtKB-KW"/>
</dbReference>
<accession>A0ABZ0PC44</accession>
<gene>
    <name evidence="2" type="ORF">R9Z33_12660</name>
</gene>
<keyword evidence="2" id="KW-0328">Glycosyltransferase</keyword>
<proteinExistence type="predicted"/>
<keyword evidence="2" id="KW-0808">Transferase</keyword>
<dbReference type="Gene3D" id="3.90.550.10">
    <property type="entry name" value="Spore Coat Polysaccharide Biosynthesis Protein SpsA, Chain A"/>
    <property type="match status" value="1"/>
</dbReference>
<feature type="domain" description="Glycosyltransferase 2-like" evidence="1">
    <location>
        <begin position="7"/>
        <end position="120"/>
    </location>
</feature>
<dbReference type="RefSeq" id="WP_318646939.1">
    <property type="nucleotide sequence ID" value="NZ_CP137852.1"/>
</dbReference>
<dbReference type="Proteomes" id="UP001305521">
    <property type="component" value="Chromosome"/>
</dbReference>
<dbReference type="CDD" id="cd00761">
    <property type="entry name" value="Glyco_tranf_GTA_type"/>
    <property type="match status" value="1"/>
</dbReference>
<organism evidence="2 3">
    <name type="scientific">Sediminicoccus rosea</name>
    <dbReference type="NCBI Taxonomy" id="1225128"/>
    <lineage>
        <taxon>Bacteria</taxon>
        <taxon>Pseudomonadati</taxon>
        <taxon>Pseudomonadota</taxon>
        <taxon>Alphaproteobacteria</taxon>
        <taxon>Acetobacterales</taxon>
        <taxon>Roseomonadaceae</taxon>
        <taxon>Sediminicoccus</taxon>
    </lineage>
</organism>
<dbReference type="InterPro" id="IPR029044">
    <property type="entry name" value="Nucleotide-diphossugar_trans"/>
</dbReference>
<dbReference type="EC" id="2.4.-.-" evidence="2"/>